<protein>
    <submittedName>
        <fullName evidence="1">Uncharacterized protein</fullName>
    </submittedName>
</protein>
<comment type="caution">
    <text evidence="1">The sequence shown here is derived from an EMBL/GenBank/DDBJ whole genome shotgun (WGS) entry which is preliminary data.</text>
</comment>
<reference evidence="1 2" key="1">
    <citation type="submission" date="2020-08" db="EMBL/GenBank/DDBJ databases">
        <title>The Agave Microbiome: Exploring the role of microbial communities in plant adaptations to desert environments.</title>
        <authorList>
            <person name="Partida-Martinez L.P."/>
        </authorList>
    </citation>
    <scope>NUCLEOTIDE SEQUENCE [LARGE SCALE GENOMIC DNA]</scope>
    <source>
        <strain evidence="1 2">AS2.23</strain>
    </source>
</reference>
<dbReference type="AlphaFoldDB" id="A0A7W4TLV3"/>
<proteinExistence type="predicted"/>
<name>A0A7W4TLV3_KINRA</name>
<dbReference type="RefSeq" id="WP_012085637.1">
    <property type="nucleotide sequence ID" value="NZ_JACHVY010000001.1"/>
</dbReference>
<dbReference type="EMBL" id="JACHVY010000001">
    <property type="protein sequence ID" value="MBB2901326.1"/>
    <property type="molecule type" value="Genomic_DNA"/>
</dbReference>
<evidence type="ECO:0000313" key="2">
    <source>
        <dbReference type="Proteomes" id="UP000533269"/>
    </source>
</evidence>
<organism evidence="1 2">
    <name type="scientific">Kineococcus radiotolerans</name>
    <dbReference type="NCBI Taxonomy" id="131568"/>
    <lineage>
        <taxon>Bacteria</taxon>
        <taxon>Bacillati</taxon>
        <taxon>Actinomycetota</taxon>
        <taxon>Actinomycetes</taxon>
        <taxon>Kineosporiales</taxon>
        <taxon>Kineosporiaceae</taxon>
        <taxon>Kineococcus</taxon>
    </lineage>
</organism>
<dbReference type="OMA" id="VWASEEQ"/>
<accession>A0A7W4TLV3</accession>
<dbReference type="Proteomes" id="UP000533269">
    <property type="component" value="Unassembled WGS sequence"/>
</dbReference>
<reference evidence="1 2" key="2">
    <citation type="submission" date="2020-08" db="EMBL/GenBank/DDBJ databases">
        <authorList>
            <person name="Partida-Martinez L."/>
            <person name="Huntemann M."/>
            <person name="Clum A."/>
            <person name="Wang J."/>
            <person name="Palaniappan K."/>
            <person name="Ritter S."/>
            <person name="Chen I.-M."/>
            <person name="Stamatis D."/>
            <person name="Reddy T."/>
            <person name="O'Malley R."/>
            <person name="Daum C."/>
            <person name="Shapiro N."/>
            <person name="Ivanova N."/>
            <person name="Kyrpides N."/>
            <person name="Woyke T."/>
        </authorList>
    </citation>
    <scope>NUCLEOTIDE SEQUENCE [LARGE SCALE GENOMIC DNA]</scope>
    <source>
        <strain evidence="1 2">AS2.23</strain>
    </source>
</reference>
<sequence>MSPSNPASGRGTHEIRIGVWASEEQAQDVVERISRALCPDPEHDGPCEVPWSISVLGPEQVDEGEDGYEGLVEQARIEGTY</sequence>
<evidence type="ECO:0000313" key="1">
    <source>
        <dbReference type="EMBL" id="MBB2901326.1"/>
    </source>
</evidence>
<gene>
    <name evidence="1" type="ORF">FHR75_002114</name>
</gene>